<dbReference type="Proteomes" id="UP000690515">
    <property type="component" value="Unassembled WGS sequence"/>
</dbReference>
<evidence type="ECO:0000256" key="1">
    <source>
        <dbReference type="ARBA" id="ARBA00022801"/>
    </source>
</evidence>
<evidence type="ECO:0008006" key="4">
    <source>
        <dbReference type="Google" id="ProtNLM"/>
    </source>
</evidence>
<dbReference type="InterPro" id="IPR017850">
    <property type="entry name" value="Alkaline_phosphatase_core_sf"/>
</dbReference>
<sequence>PPPKLLTQKTIVDLIEESSEQVDWRAYMESFNPENNPWHPNLQPKDEYPYLEKHNPFSSFTRIVQNKQHWQKIGNETDFWKAICHGTLPEYAWFTPNMWSDGHYLLGTKKAPHERAPILVNQLATWLESFFSDLRFPGPNSLLPKKTLVVITFDEADFEADYDQHQKYTYDGPNQIYTVLLGDMIQPGQQHEGYNHYSLLKTIEKNFNLNHLGKNDQYANWFQFLWGKQFSWGKKQKTPLINVKTFTATSFASRLFCVSVKNYNVMCHIYDGTCWSEGDLITEAQVTSVHLLAMHHQLCLFIETTDHHLLHFNYQLNTGWQEAKTTNTDPTFVQDLTSLTHSIIIDSQEFAALAFKDEQHHVQWQLYQNGQWHPPQAIGHQVENSIQLGNLGASLYLLYPTSKSQTQVCTTCNLAPWNVVTVAESKYAGPCDDAVQFQWSKNAFPLCHYAHTPNPVTPGENEPSAIHIKGKTPLACAELDGVLHLVHPGISQQQLMTETFSLAGILTAQYRVSYNPAQQQTTSNGYGTQLEVGWSNSSLITNAQLGENGTLKLTRFNHQLCLLFQSTTSDTVELIKGQYRDLLAS</sequence>
<name>A0ABS5ZBY8_9GAMM</name>
<dbReference type="PANTHER" id="PTHR31956">
    <property type="entry name" value="NON-SPECIFIC PHOSPHOLIPASE C4-RELATED"/>
    <property type="match status" value="1"/>
</dbReference>
<dbReference type="RefSeq" id="WP_215819670.1">
    <property type="nucleotide sequence ID" value="NZ_JAGSOY010000021.1"/>
</dbReference>
<proteinExistence type="predicted"/>
<feature type="non-terminal residue" evidence="2">
    <location>
        <position position="1"/>
    </location>
</feature>
<evidence type="ECO:0000313" key="2">
    <source>
        <dbReference type="EMBL" id="MBU2711509.1"/>
    </source>
</evidence>
<dbReference type="EMBL" id="JAGSOY010000021">
    <property type="protein sequence ID" value="MBU2711509.1"/>
    <property type="molecule type" value="Genomic_DNA"/>
</dbReference>
<protein>
    <recommendedName>
        <fullName evidence="4">Sulfatase N-terminal domain-containing protein</fullName>
    </recommendedName>
</protein>
<reference evidence="2 3" key="1">
    <citation type="submission" date="2021-04" db="EMBL/GenBank/DDBJ databases">
        <authorList>
            <person name="Pira H."/>
            <person name="Risdian C."/>
            <person name="Wink J."/>
        </authorList>
    </citation>
    <scope>NUCLEOTIDE SEQUENCE [LARGE SCALE GENOMIC DNA]</scope>
    <source>
        <strain evidence="2 3">WH53</strain>
    </source>
</reference>
<dbReference type="PANTHER" id="PTHR31956:SF8">
    <property type="entry name" value="ACID PHOSPHATASE PHOA (AFU_ORTHOLOGUE AFUA_1G03570)"/>
    <property type="match status" value="1"/>
</dbReference>
<accession>A0ABS5ZBY8</accession>
<keyword evidence="1" id="KW-0378">Hydrolase</keyword>
<keyword evidence="3" id="KW-1185">Reference proteome</keyword>
<organism evidence="2 3">
    <name type="scientific">Zooshikella harenae</name>
    <dbReference type="NCBI Taxonomy" id="2827238"/>
    <lineage>
        <taxon>Bacteria</taxon>
        <taxon>Pseudomonadati</taxon>
        <taxon>Pseudomonadota</taxon>
        <taxon>Gammaproteobacteria</taxon>
        <taxon>Oceanospirillales</taxon>
        <taxon>Zooshikellaceae</taxon>
        <taxon>Zooshikella</taxon>
    </lineage>
</organism>
<dbReference type="InterPro" id="IPR007312">
    <property type="entry name" value="Phosphoesterase"/>
</dbReference>
<dbReference type="Pfam" id="PF04185">
    <property type="entry name" value="Phosphoesterase"/>
    <property type="match status" value="1"/>
</dbReference>
<dbReference type="Gene3D" id="3.40.720.10">
    <property type="entry name" value="Alkaline Phosphatase, subunit A"/>
    <property type="match status" value="1"/>
</dbReference>
<gene>
    <name evidence="2" type="ORF">KCG35_10595</name>
</gene>
<comment type="caution">
    <text evidence="2">The sequence shown here is derived from an EMBL/GenBank/DDBJ whole genome shotgun (WGS) entry which is preliminary data.</text>
</comment>
<evidence type="ECO:0000313" key="3">
    <source>
        <dbReference type="Proteomes" id="UP000690515"/>
    </source>
</evidence>